<evidence type="ECO:0000313" key="2">
    <source>
        <dbReference type="Proteomes" id="UP000251513"/>
    </source>
</evidence>
<dbReference type="EMBL" id="PYJH01000050">
    <property type="protein sequence ID" value="PUE91074.1"/>
    <property type="molecule type" value="Genomic_DNA"/>
</dbReference>
<dbReference type="AlphaFoldDB" id="A0AA44YYT4"/>
<dbReference type="Proteomes" id="UP000251513">
    <property type="component" value="Unassembled WGS sequence"/>
</dbReference>
<gene>
    <name evidence="1" type="ORF">C7T86_18820</name>
</gene>
<accession>A0AA44YYT4</accession>
<evidence type="ECO:0000313" key="1">
    <source>
        <dbReference type="EMBL" id="PUE91074.1"/>
    </source>
</evidence>
<protein>
    <submittedName>
        <fullName evidence="1">Uncharacterized protein</fullName>
    </submittedName>
</protein>
<name>A0AA44YYT4_XANCM</name>
<proteinExistence type="predicted"/>
<sequence length="79" mass="8664">MRVAVVADWCMSWISADKRTAAMSVPLRRRGGQVEARFGGVAVEKHRIVHNHPNTVLGGCGACRRAGVLHPTRSIHAMY</sequence>
<reference evidence="1 2" key="1">
    <citation type="submission" date="2018-03" db="EMBL/GenBank/DDBJ databases">
        <title>Sequencing of reference strains of Xanthomonas.</title>
        <authorList>
            <person name="Studholme D.J."/>
            <person name="Vicente J."/>
            <person name="Sarris P."/>
        </authorList>
    </citation>
    <scope>NUCLEOTIDE SEQUENCE [LARGE SCALE GENOMIC DNA]</scope>
    <source>
        <strain evidence="1 2">WHRI 5232</strain>
    </source>
</reference>
<organism evidence="1 2">
    <name type="scientific">Xanthomonas campestris pv. malvacearum</name>
    <dbReference type="NCBI Taxonomy" id="86040"/>
    <lineage>
        <taxon>Bacteria</taxon>
        <taxon>Pseudomonadati</taxon>
        <taxon>Pseudomonadota</taxon>
        <taxon>Gammaproteobacteria</taxon>
        <taxon>Lysobacterales</taxon>
        <taxon>Lysobacteraceae</taxon>
        <taxon>Xanthomonas</taxon>
    </lineage>
</organism>
<comment type="caution">
    <text evidence="1">The sequence shown here is derived from an EMBL/GenBank/DDBJ whole genome shotgun (WGS) entry which is preliminary data.</text>
</comment>